<dbReference type="KEGG" id="caua:113109481"/>
<reference evidence="14" key="1">
    <citation type="submission" date="2025-08" db="UniProtKB">
        <authorList>
            <consortium name="RefSeq"/>
        </authorList>
    </citation>
    <scope>IDENTIFICATION</scope>
    <source>
        <strain evidence="14">Wakin</strain>
        <tissue evidence="14">Muscle</tissue>
    </source>
</reference>
<evidence type="ECO:0000259" key="12">
    <source>
        <dbReference type="PROSITE" id="PS51041"/>
    </source>
</evidence>
<evidence type="ECO:0000256" key="1">
    <source>
        <dbReference type="ARBA" id="ARBA00022536"/>
    </source>
</evidence>
<dbReference type="SUPFAM" id="SSF49265">
    <property type="entry name" value="Fibronectin type III"/>
    <property type="match status" value="1"/>
</dbReference>
<dbReference type="Gene3D" id="4.10.75.10">
    <property type="entry name" value="Elafin-like"/>
    <property type="match status" value="1"/>
</dbReference>
<dbReference type="PROSITE" id="PS50024">
    <property type="entry name" value="SEA"/>
    <property type="match status" value="1"/>
</dbReference>
<dbReference type="GO" id="GO:0005576">
    <property type="term" value="C:extracellular region"/>
    <property type="evidence" value="ECO:0007669"/>
    <property type="project" value="InterPro"/>
</dbReference>
<gene>
    <name evidence="14" type="primary">umodl1</name>
</gene>
<dbReference type="Gene3D" id="2.60.40.3210">
    <property type="entry name" value="Zona pellucida, ZP-N domain"/>
    <property type="match status" value="1"/>
</dbReference>
<dbReference type="InterPro" id="IPR011489">
    <property type="entry name" value="EMI_domain"/>
</dbReference>
<evidence type="ECO:0000259" key="9">
    <source>
        <dbReference type="PROSITE" id="PS50024"/>
    </source>
</evidence>
<dbReference type="CTD" id="89766"/>
<dbReference type="Pfam" id="PF00095">
    <property type="entry name" value="WAP"/>
    <property type="match status" value="1"/>
</dbReference>
<dbReference type="InterPro" id="IPR000742">
    <property type="entry name" value="EGF"/>
</dbReference>
<dbReference type="CDD" id="cd00054">
    <property type="entry name" value="EGF_CA"/>
    <property type="match status" value="2"/>
</dbReference>
<dbReference type="SMART" id="SM00217">
    <property type="entry name" value="WAP"/>
    <property type="match status" value="1"/>
</dbReference>
<dbReference type="Pfam" id="PF07645">
    <property type="entry name" value="EGF_CA"/>
    <property type="match status" value="2"/>
</dbReference>
<feature type="transmembrane region" description="Helical" evidence="7">
    <location>
        <begin position="1321"/>
        <end position="1343"/>
    </location>
</feature>
<keyword evidence="4" id="KW-1015">Disulfide bond</keyword>
<dbReference type="PROSITE" id="PS00010">
    <property type="entry name" value="ASX_HYDROXYL"/>
    <property type="match status" value="2"/>
</dbReference>
<keyword evidence="7" id="KW-0812">Transmembrane</keyword>
<feature type="domain" description="EMI" evidence="12">
    <location>
        <begin position="34"/>
        <end position="107"/>
    </location>
</feature>
<protein>
    <submittedName>
        <fullName evidence="14">Uromodulin-like 1</fullName>
    </submittedName>
</protein>
<dbReference type="GO" id="GO:0030414">
    <property type="term" value="F:peptidase inhibitor activity"/>
    <property type="evidence" value="ECO:0007669"/>
    <property type="project" value="InterPro"/>
</dbReference>
<dbReference type="SMART" id="SM00241">
    <property type="entry name" value="ZP"/>
    <property type="match status" value="1"/>
</dbReference>
<dbReference type="PANTHER" id="PTHR14002:SF22">
    <property type="entry name" value="UROMODULIN-LIKE 1"/>
    <property type="match status" value="1"/>
</dbReference>
<dbReference type="PROSITE" id="PS51041">
    <property type="entry name" value="EMI"/>
    <property type="match status" value="1"/>
</dbReference>
<dbReference type="PROSITE" id="PS01187">
    <property type="entry name" value="EGF_CA"/>
    <property type="match status" value="2"/>
</dbReference>
<dbReference type="GO" id="GO:0071944">
    <property type="term" value="C:cell periphery"/>
    <property type="evidence" value="ECO:0007669"/>
    <property type="project" value="UniProtKB-ARBA"/>
</dbReference>
<dbReference type="InterPro" id="IPR018097">
    <property type="entry name" value="EGF_Ca-bd_CS"/>
</dbReference>
<dbReference type="GeneID" id="113109481"/>
<evidence type="ECO:0000313" key="14">
    <source>
        <dbReference type="RefSeq" id="XP_026128824.1"/>
    </source>
</evidence>
<accession>A0A6P6Q5L1</accession>
<keyword evidence="1 5" id="KW-0245">EGF-like domain</keyword>
<dbReference type="InterPro" id="IPR009030">
    <property type="entry name" value="Growth_fac_rcpt_cys_sf"/>
</dbReference>
<dbReference type="Gene3D" id="2.10.25.10">
    <property type="entry name" value="Laminin"/>
    <property type="match status" value="2"/>
</dbReference>
<dbReference type="Gene3D" id="2.60.40.4100">
    <property type="entry name" value="Zona pellucida, ZP-C domain"/>
    <property type="match status" value="1"/>
</dbReference>
<evidence type="ECO:0000256" key="3">
    <source>
        <dbReference type="ARBA" id="ARBA00022737"/>
    </source>
</evidence>
<dbReference type="InterPro" id="IPR049883">
    <property type="entry name" value="NOTCH1_EGF-like"/>
</dbReference>
<dbReference type="PANTHER" id="PTHR14002">
    <property type="entry name" value="ENDOGLIN/TGF-BETA RECEPTOR TYPE III"/>
    <property type="match status" value="1"/>
</dbReference>
<feature type="domain" description="EGF-like" evidence="10">
    <location>
        <begin position="270"/>
        <end position="309"/>
    </location>
</feature>
<evidence type="ECO:0000259" key="10">
    <source>
        <dbReference type="PROSITE" id="PS50026"/>
    </source>
</evidence>
<dbReference type="SMART" id="SM00179">
    <property type="entry name" value="EGF_CA"/>
    <property type="match status" value="2"/>
</dbReference>
<dbReference type="InterPro" id="IPR036645">
    <property type="entry name" value="Elafin-like_sf"/>
</dbReference>
<feature type="compositionally biased region" description="Polar residues" evidence="6">
    <location>
        <begin position="946"/>
        <end position="961"/>
    </location>
</feature>
<dbReference type="InterPro" id="IPR001507">
    <property type="entry name" value="ZP_dom"/>
</dbReference>
<dbReference type="OrthoDB" id="10040649at2759"/>
<dbReference type="PROSITE" id="PS51034">
    <property type="entry name" value="ZP_2"/>
    <property type="match status" value="1"/>
</dbReference>
<dbReference type="Proteomes" id="UP000515129">
    <property type="component" value="Chromosome 10"/>
</dbReference>
<evidence type="ECO:0000256" key="8">
    <source>
        <dbReference type="SAM" id="SignalP"/>
    </source>
</evidence>
<evidence type="ECO:0000256" key="7">
    <source>
        <dbReference type="SAM" id="Phobius"/>
    </source>
</evidence>
<keyword evidence="3" id="KW-0677">Repeat</keyword>
<dbReference type="InterPro" id="IPR001881">
    <property type="entry name" value="EGF-like_Ca-bd_dom"/>
</dbReference>
<dbReference type="SMART" id="SM00181">
    <property type="entry name" value="EGF"/>
    <property type="match status" value="2"/>
</dbReference>
<dbReference type="InterPro" id="IPR036116">
    <property type="entry name" value="FN3_sf"/>
</dbReference>
<dbReference type="InterPro" id="IPR055355">
    <property type="entry name" value="ZP-C"/>
</dbReference>
<evidence type="ECO:0000256" key="4">
    <source>
        <dbReference type="ARBA" id="ARBA00023157"/>
    </source>
</evidence>
<sequence>MNMHWVVGTWLITSLLGLGMGNTLFEGYDRTLSGYHVCNMTESVSETHLISYPTSYTQRKPCGGWLPWTMCDVTVYKTEYRTQVYDMSKQVMKCCHGYEQVGTYCALSVDRSAEFTSKPGRCPPTRATGSLYNNSNSSGSVCNWDIDCPQWQKCCLIENTSSISQCADPMPSVNRTWCFNVTITVKTTYELLTMNKGLFNHSRLLHSVVTGALGIDRISVHHVWSKSAGPFTTSSSLLVCSSKVILLQDISTKLYLLGIIEEVTNLVVQDVDECAAPQLNSCFPHANCTNTVGSYICTCPPGYHDLSPSQPGTRTKIQSSVLFLIRPQCQYTTSTTNHHHPILDYSLSTTTNHRHPILDYSLSTTTNHHHPILDYSLSTTTNHHHPILDYSLSTTTNHRHPILDYSLSTTTNHHHPILDYSLSTTTNHHHPILDYSLSTTTNHHHPILDYSLSTTTNHHHPILDYSLSTTTNHHHPILDYSLSTTTNHHHPILDYSLSTTTNHHHPILDYSLSTTTNHLHTILDYSLSTTTNHLHTILDYSLSTTTNHLHTILDYSLSTTTNHHHPILDYSLSTTTNHHHPILDYSLSTTTNHHHPILDYSLSTTTNHHHPILDYSLSTTTNHHHPILDYSLSTTTKHHHPILDYSLSTTTNHHHPILDYSLSTTTKHHHPILDYSLSTTTNHHHPILDYSLFTSQTSSTCDSTPEIISILSYNVTASSFHVAWTTNNQTGVTFHLVLLNGSNEIQNWHVESYNWTFTDLSPVVLHTVHVTPVACGKQGNPAEIKVRTDGQSLGATARLKGVNYTEALKDPTSDEYKEFCDSVINEILLYLSQGIHALVISGQVVIQITSLSPGSVIVNFSIIFQPDSSLNIFSVSSALMGSLQNSSIYVVDSNSIYIADPDECFLNKSDCSPWAYCNNTFGSYICGCWSGYKDLNPSRPGRSCEASPTTVTVHPTTNYPGDSTGTTTSSTTMFGNPSMSSTVSTTHVQHNTTMSSTSTATNGPTTVMTNIPATTLAPMTQNSVKTTTSGYQRPNNPSHLISNVTVQCIPGYVTVVIRQDVLHNHYIQESSLYLGKPECGLSGVNASHVWLTTSWEMCGTKVTHNGTHNLANVTLYNSMSNVSSVRLEIPVICSYPRGILISTGYAPSGFFDMINDPVAGSGSFQVTVRLLNGTIPLPDDYTLSPDDEIIVEVGVNTTISQIKVVIEKCWATSSSDSSELPYYLFQDSGCLVTNPYTAVLQNGNDTVALLSVQIFKVVNLYVIYLHCQIQICVEIHDGACRPACTKTYRSSNVGEGTKASVGPIKRIRPIQTETSNTLQSVGFILLGVGVFLFSLAAIAGLVYHKRKIGNYNFRCKPQQENFTYHVFDT</sequence>
<dbReference type="InterPro" id="IPR000082">
    <property type="entry name" value="SEA_dom"/>
</dbReference>
<feature type="region of interest" description="Disordered" evidence="6">
    <location>
        <begin position="944"/>
        <end position="967"/>
    </location>
</feature>
<evidence type="ECO:0000313" key="13">
    <source>
        <dbReference type="Proteomes" id="UP000515129"/>
    </source>
</evidence>
<dbReference type="SUPFAM" id="SSF57256">
    <property type="entry name" value="Elafin-like"/>
    <property type="match status" value="1"/>
</dbReference>
<dbReference type="Pfam" id="PF01390">
    <property type="entry name" value="SEA"/>
    <property type="match status" value="1"/>
</dbReference>
<name>A0A6P6Q5L1_CARAU</name>
<proteinExistence type="predicted"/>
<feature type="domain" description="SEA" evidence="9">
    <location>
        <begin position="789"/>
        <end position="903"/>
    </location>
</feature>
<keyword evidence="7" id="KW-1133">Transmembrane helix</keyword>
<feature type="domain" description="ZP" evidence="11">
    <location>
        <begin position="1047"/>
        <end position="1291"/>
    </location>
</feature>
<dbReference type="InterPro" id="IPR042235">
    <property type="entry name" value="ZP-C_dom"/>
</dbReference>
<evidence type="ECO:0000259" key="11">
    <source>
        <dbReference type="PROSITE" id="PS51034"/>
    </source>
</evidence>
<dbReference type="InterPro" id="IPR008197">
    <property type="entry name" value="WAP_dom"/>
</dbReference>
<evidence type="ECO:0000256" key="5">
    <source>
        <dbReference type="PROSITE-ProRule" id="PRU00076"/>
    </source>
</evidence>
<keyword evidence="7" id="KW-0472">Membrane</keyword>
<organism evidence="13 14">
    <name type="scientific">Carassius auratus</name>
    <name type="common">Goldfish</name>
    <dbReference type="NCBI Taxonomy" id="7957"/>
    <lineage>
        <taxon>Eukaryota</taxon>
        <taxon>Metazoa</taxon>
        <taxon>Chordata</taxon>
        <taxon>Craniata</taxon>
        <taxon>Vertebrata</taxon>
        <taxon>Euteleostomi</taxon>
        <taxon>Actinopterygii</taxon>
        <taxon>Neopterygii</taxon>
        <taxon>Teleostei</taxon>
        <taxon>Ostariophysi</taxon>
        <taxon>Cypriniformes</taxon>
        <taxon>Cyprinidae</taxon>
        <taxon>Cyprininae</taxon>
        <taxon>Carassius</taxon>
    </lineage>
</organism>
<dbReference type="PROSITE" id="PS50026">
    <property type="entry name" value="EGF_3"/>
    <property type="match status" value="1"/>
</dbReference>
<keyword evidence="13" id="KW-1185">Reference proteome</keyword>
<dbReference type="FunFam" id="2.10.25.10:FF:000038">
    <property type="entry name" value="Fibrillin 2"/>
    <property type="match status" value="1"/>
</dbReference>
<keyword evidence="2 8" id="KW-0732">Signal</keyword>
<evidence type="ECO:0000256" key="2">
    <source>
        <dbReference type="ARBA" id="ARBA00022729"/>
    </source>
</evidence>
<evidence type="ECO:0000256" key="6">
    <source>
        <dbReference type="SAM" id="MobiDB-lite"/>
    </source>
</evidence>
<dbReference type="GO" id="GO:0030855">
    <property type="term" value="P:epithelial cell differentiation"/>
    <property type="evidence" value="ECO:0007669"/>
    <property type="project" value="UniProtKB-ARBA"/>
</dbReference>
<feature type="chain" id="PRO_5028432618" evidence="8">
    <location>
        <begin position="22"/>
        <end position="1369"/>
    </location>
</feature>
<dbReference type="GO" id="GO:0005509">
    <property type="term" value="F:calcium ion binding"/>
    <property type="evidence" value="ECO:0007669"/>
    <property type="project" value="InterPro"/>
</dbReference>
<dbReference type="SUPFAM" id="SSF57184">
    <property type="entry name" value="Growth factor receptor domain"/>
    <property type="match status" value="1"/>
</dbReference>
<dbReference type="InterPro" id="IPR000152">
    <property type="entry name" value="EGF-type_Asp/Asn_hydroxyl_site"/>
</dbReference>
<feature type="signal peptide" evidence="8">
    <location>
        <begin position="1"/>
        <end position="21"/>
    </location>
</feature>
<dbReference type="RefSeq" id="XP_026128824.1">
    <property type="nucleotide sequence ID" value="XM_026273039.1"/>
</dbReference>
<comment type="caution">
    <text evidence="5">Lacks conserved residue(s) required for the propagation of feature annotation.</text>
</comment>
<dbReference type="Pfam" id="PF00100">
    <property type="entry name" value="Zona_pellucida"/>
    <property type="match status" value="1"/>
</dbReference>